<reference evidence="1 2" key="1">
    <citation type="submission" date="2018-12" db="EMBL/GenBank/DDBJ databases">
        <title>Bacillus yapensis draft genome sequence.</title>
        <authorList>
            <person name="Yu L."/>
            <person name="Xu X."/>
            <person name="Tang X."/>
        </authorList>
    </citation>
    <scope>NUCLEOTIDE SEQUENCE [LARGE SCALE GENOMIC DNA]</scope>
    <source>
        <strain evidence="1 2">XXST-01</strain>
    </source>
</reference>
<keyword evidence="2" id="KW-1185">Reference proteome</keyword>
<dbReference type="AlphaFoldDB" id="A0A3S0KAE3"/>
<dbReference type="RefSeq" id="WP_126410839.1">
    <property type="nucleotide sequence ID" value="NZ_RXNT01000025.1"/>
</dbReference>
<comment type="caution">
    <text evidence="1">The sequence shown here is derived from an EMBL/GenBank/DDBJ whole genome shotgun (WGS) entry which is preliminary data.</text>
</comment>
<name>A0A3S0KAE3_9BACI</name>
<dbReference type="OrthoDB" id="9777694at2"/>
<sequence length="396" mass="46603">METRIYEREKLYKEVWEEPMTTLATRYGVSDVALRKHCIKMNIPLPKSGHWTKVKLGKKISIPPLPEHNGPDKIEVPVQSIDKSFGAKMSEILSFLSNEEHQRVTHYSLALKVPDRLTNPHDLIEGTKQYYSSKKGTTQTKVSNVINLSKISDELKNRVYRFYNTLFVALEHLGYTIENGAPKSYGYSRRVVDKELSISFGGDRVPIFIKEIQKRIDHIPTDKEIKNSLWSIPSYDYIKTGKLHFGIDSYHARRKNWRDTEAKVIEDQIGEIVLWIMDAIHVEKVKRKERETEKQRWLEEQLIREQIAERKEMELKQLELLDQYAQNWEKAERIRRLLDAVESKFAKVGTEEEKQILNDWVKWAREKADLLDPLDKKDDNILDKGLWLFDIIKQKD</sequence>
<gene>
    <name evidence="1" type="ORF">EKG37_21620</name>
</gene>
<dbReference type="EMBL" id="RXNT01000025">
    <property type="protein sequence ID" value="RTR26272.1"/>
    <property type="molecule type" value="Genomic_DNA"/>
</dbReference>
<evidence type="ECO:0000313" key="2">
    <source>
        <dbReference type="Proteomes" id="UP000271374"/>
    </source>
</evidence>
<dbReference type="Proteomes" id="UP000271374">
    <property type="component" value="Unassembled WGS sequence"/>
</dbReference>
<accession>A0A3S0KAE3</accession>
<evidence type="ECO:0000313" key="1">
    <source>
        <dbReference type="EMBL" id="RTR26272.1"/>
    </source>
</evidence>
<organism evidence="1 2">
    <name type="scientific">Bacillus yapensis</name>
    <dbReference type="NCBI Taxonomy" id="2492960"/>
    <lineage>
        <taxon>Bacteria</taxon>
        <taxon>Bacillati</taxon>
        <taxon>Bacillota</taxon>
        <taxon>Bacilli</taxon>
        <taxon>Bacillales</taxon>
        <taxon>Bacillaceae</taxon>
        <taxon>Bacillus</taxon>
    </lineage>
</organism>
<protein>
    <submittedName>
        <fullName evidence="1">Uncharacterized protein</fullName>
    </submittedName>
</protein>
<proteinExistence type="predicted"/>